<dbReference type="GO" id="GO:0004803">
    <property type="term" value="F:transposase activity"/>
    <property type="evidence" value="ECO:0007669"/>
    <property type="project" value="InterPro"/>
</dbReference>
<evidence type="ECO:0000256" key="3">
    <source>
        <dbReference type="ARBA" id="ARBA00022578"/>
    </source>
</evidence>
<dbReference type="PANTHER" id="PTHR35604:SF2">
    <property type="entry name" value="TRANSPOSASE INSH FOR INSERTION SEQUENCE ELEMENT IS5A-RELATED"/>
    <property type="match status" value="1"/>
</dbReference>
<dbReference type="GO" id="GO:0006313">
    <property type="term" value="P:DNA transposition"/>
    <property type="evidence" value="ECO:0007669"/>
    <property type="project" value="InterPro"/>
</dbReference>
<keyword evidence="5" id="KW-0233">DNA recombination</keyword>
<protein>
    <submittedName>
        <fullName evidence="9">Mobile element protein</fullName>
    </submittedName>
</protein>
<evidence type="ECO:0000256" key="2">
    <source>
        <dbReference type="ARBA" id="ARBA00010075"/>
    </source>
</evidence>
<dbReference type="EMBL" id="CADCTL010000055">
    <property type="protein sequence ID" value="CAA9223499.1"/>
    <property type="molecule type" value="Genomic_DNA"/>
</dbReference>
<dbReference type="Pfam" id="PF05598">
    <property type="entry name" value="DUF772"/>
    <property type="match status" value="1"/>
</dbReference>
<keyword evidence="4" id="KW-0238">DNA-binding</keyword>
<proteinExistence type="inferred from homology"/>
<evidence type="ECO:0000256" key="1">
    <source>
        <dbReference type="ARBA" id="ARBA00003544"/>
    </source>
</evidence>
<dbReference type="Pfam" id="PF01609">
    <property type="entry name" value="DDE_Tnp_1"/>
    <property type="match status" value="1"/>
</dbReference>
<feature type="compositionally biased region" description="Basic and acidic residues" evidence="6">
    <location>
        <begin position="163"/>
        <end position="172"/>
    </location>
</feature>
<evidence type="ECO:0000259" key="8">
    <source>
        <dbReference type="Pfam" id="PF05598"/>
    </source>
</evidence>
<evidence type="ECO:0000256" key="6">
    <source>
        <dbReference type="SAM" id="MobiDB-lite"/>
    </source>
</evidence>
<gene>
    <name evidence="9" type="ORF">AVDCRST_MAG04-738</name>
</gene>
<organism evidence="9">
    <name type="scientific">uncultured Acetobacteraceae bacterium</name>
    <dbReference type="NCBI Taxonomy" id="169975"/>
    <lineage>
        <taxon>Bacteria</taxon>
        <taxon>Pseudomonadati</taxon>
        <taxon>Pseudomonadota</taxon>
        <taxon>Alphaproteobacteria</taxon>
        <taxon>Acetobacterales</taxon>
        <taxon>Acetobacteraceae</taxon>
        <taxon>environmental samples</taxon>
    </lineage>
</organism>
<dbReference type="GO" id="GO:0003677">
    <property type="term" value="F:DNA binding"/>
    <property type="evidence" value="ECO:0007669"/>
    <property type="project" value="UniProtKB-KW"/>
</dbReference>
<feature type="compositionally biased region" description="Basic and acidic residues" evidence="6">
    <location>
        <begin position="181"/>
        <end position="208"/>
    </location>
</feature>
<dbReference type="InterPro" id="IPR002559">
    <property type="entry name" value="Transposase_11"/>
</dbReference>
<comment type="similarity">
    <text evidence="2">Belongs to the transposase 11 family.</text>
</comment>
<evidence type="ECO:0000259" key="7">
    <source>
        <dbReference type="Pfam" id="PF01609"/>
    </source>
</evidence>
<evidence type="ECO:0000313" key="9">
    <source>
        <dbReference type="EMBL" id="CAA9223499.1"/>
    </source>
</evidence>
<evidence type="ECO:0000256" key="5">
    <source>
        <dbReference type="ARBA" id="ARBA00023172"/>
    </source>
</evidence>
<feature type="domain" description="Transposase InsH N-terminal" evidence="8">
    <location>
        <begin position="17"/>
        <end position="115"/>
    </location>
</feature>
<reference evidence="9" key="1">
    <citation type="submission" date="2020-02" db="EMBL/GenBank/DDBJ databases">
        <authorList>
            <person name="Meier V. D."/>
        </authorList>
    </citation>
    <scope>NUCLEOTIDE SEQUENCE</scope>
    <source>
        <strain evidence="9">AVDCRST_MAG04</strain>
    </source>
</reference>
<dbReference type="InterPro" id="IPR047959">
    <property type="entry name" value="Transpos_IS5"/>
</dbReference>
<keyword evidence="3" id="KW-0815">Transposition</keyword>
<dbReference type="AlphaFoldDB" id="A0A6J4HJ29"/>
<sequence length="387" mass="42953">MRGKADRQAVLFVAAIDLEARVRPDHPLRAIKRMADQDLGKMSRRFDAAYADEGRPGVPPERLIKAMLLQSLYSVRSEAQLVERIDHDLLFRWFLDLRVDEPVFDPTVFSHNRGRLERHGLIGAFFDGTVRRAVAAGLVSPDHFSVDGSLVEAYASVKSFKPRGQDNDKNDPGDSNGFKGRNAEVDFHGQKRSNDTHESTTDPEAKLIRKGDGQPARLAHALHALVENRHGLVLAVEVNSPLDNSEPRTAVSLLDRVRERFKLTPKTVGGDKGYDQGPFLLDLEGREITPHVATKDGPIGGAAGTRYRRANADAIAARRRMRRRERTVGYAVSQRCRKKIEECFGWVKTIGGLARTRLIGHTKTGQQAHVAAAAFNLIRLRSLAAIA</sequence>
<dbReference type="InterPro" id="IPR008490">
    <property type="entry name" value="Transposase_InsH_N"/>
</dbReference>
<comment type="function">
    <text evidence="1">Involved in the transposition of the insertion sequence IS5.</text>
</comment>
<feature type="domain" description="Transposase IS4-like" evidence="7">
    <location>
        <begin position="221"/>
        <end position="377"/>
    </location>
</feature>
<accession>A0A6J4HJ29</accession>
<feature type="region of interest" description="Disordered" evidence="6">
    <location>
        <begin position="161"/>
        <end position="208"/>
    </location>
</feature>
<dbReference type="NCBIfam" id="NF033581">
    <property type="entry name" value="transpos_IS5_4"/>
    <property type="match status" value="1"/>
</dbReference>
<name>A0A6J4HJ29_9PROT</name>
<dbReference type="PANTHER" id="PTHR35604">
    <property type="entry name" value="TRANSPOSASE INSH FOR INSERTION SEQUENCE ELEMENT IS5A-RELATED"/>
    <property type="match status" value="1"/>
</dbReference>
<evidence type="ECO:0000256" key="4">
    <source>
        <dbReference type="ARBA" id="ARBA00023125"/>
    </source>
</evidence>